<sequence>MTCLRFYKERMEDASNFQFILVGNIKKEVAKKMVCRYLATCHSNYKKEYFVDHHIRFPDHNIEKVVPLKIETPRESHVVCYHYDIKNKPINDLYMQVIQSR</sequence>
<evidence type="ECO:0000313" key="1">
    <source>
        <dbReference type="EMBL" id="QZE14383.1"/>
    </source>
</evidence>
<keyword evidence="2" id="KW-1185">Reference proteome</keyword>
<accession>A0AC61NFI4</accession>
<gene>
    <name evidence="1" type="ORF">K4L44_00315</name>
</gene>
<organism evidence="1 2">
    <name type="scientific">Halosquirtibacter laminarini</name>
    <dbReference type="NCBI Taxonomy" id="3374600"/>
    <lineage>
        <taxon>Bacteria</taxon>
        <taxon>Pseudomonadati</taxon>
        <taxon>Bacteroidota</taxon>
        <taxon>Bacteroidia</taxon>
        <taxon>Marinilabiliales</taxon>
        <taxon>Prolixibacteraceae</taxon>
        <taxon>Halosquirtibacter</taxon>
    </lineage>
</organism>
<name>A0AC61NFI4_9BACT</name>
<proteinExistence type="predicted"/>
<dbReference type="Proteomes" id="UP000826212">
    <property type="component" value="Chromosome"/>
</dbReference>
<evidence type="ECO:0000313" key="2">
    <source>
        <dbReference type="Proteomes" id="UP000826212"/>
    </source>
</evidence>
<dbReference type="EMBL" id="CP081303">
    <property type="protein sequence ID" value="QZE14383.1"/>
    <property type="molecule type" value="Genomic_DNA"/>
</dbReference>
<reference evidence="1" key="1">
    <citation type="submission" date="2021-08" db="EMBL/GenBank/DDBJ databases">
        <title>Novel anaerobic bacterium isolated from sea squirt in East Sea, Republic of Korea.</title>
        <authorList>
            <person name="Nguyen T.H."/>
            <person name="Li Z."/>
            <person name="Lee Y.-J."/>
            <person name="Ko J."/>
            <person name="Kim S.-G."/>
        </authorList>
    </citation>
    <scope>NUCLEOTIDE SEQUENCE</scope>
    <source>
        <strain evidence="1">KCTC 25031</strain>
    </source>
</reference>
<protein>
    <submittedName>
        <fullName evidence="1">Uncharacterized protein</fullName>
    </submittedName>
</protein>